<name>A0ABX9MVW0_9BURK</name>
<proteinExistence type="predicted"/>
<comment type="caution">
    <text evidence="2">The sequence shown here is derived from an EMBL/GenBank/DDBJ whole genome shotgun (WGS) entry which is preliminary data.</text>
</comment>
<evidence type="ECO:0000259" key="1">
    <source>
        <dbReference type="Pfam" id="PF16036"/>
    </source>
</evidence>
<accession>A0ABX9MVW0</accession>
<reference evidence="2 3" key="1">
    <citation type="submission" date="2017-08" db="EMBL/GenBank/DDBJ databases">
        <title>Pusillimonas indicus sp. nov., a member of the family Alcaligenaceae isolated from surface seawater.</title>
        <authorList>
            <person name="Li J."/>
        </authorList>
    </citation>
    <scope>NUCLEOTIDE SEQUENCE [LARGE SCALE GENOMIC DNA]</scope>
    <source>
        <strain evidence="2 3">17-4A</strain>
    </source>
</reference>
<keyword evidence="3" id="KW-1185">Reference proteome</keyword>
<evidence type="ECO:0000313" key="2">
    <source>
        <dbReference type="EMBL" id="RII83095.1"/>
    </source>
</evidence>
<organism evidence="2 3">
    <name type="scientific">Neopusillimonas maritima</name>
    <dbReference type="NCBI Taxonomy" id="2026239"/>
    <lineage>
        <taxon>Bacteria</taxon>
        <taxon>Pseudomonadati</taxon>
        <taxon>Pseudomonadota</taxon>
        <taxon>Betaproteobacteria</taxon>
        <taxon>Burkholderiales</taxon>
        <taxon>Alcaligenaceae</taxon>
        <taxon>Neopusillimonas</taxon>
    </lineage>
</organism>
<protein>
    <recommendedName>
        <fullName evidence="1">Chalcone isomerase domain-containing protein</fullName>
    </recommendedName>
</protein>
<dbReference type="Proteomes" id="UP000266483">
    <property type="component" value="Unassembled WGS sequence"/>
</dbReference>
<feature type="domain" description="Chalcone isomerase" evidence="1">
    <location>
        <begin position="85"/>
        <end position="215"/>
    </location>
</feature>
<dbReference type="Pfam" id="PF16036">
    <property type="entry name" value="Chalcone_3"/>
    <property type="match status" value="1"/>
</dbReference>
<evidence type="ECO:0000313" key="3">
    <source>
        <dbReference type="Proteomes" id="UP000266483"/>
    </source>
</evidence>
<sequence length="218" mass="24220">MKARRKDQAVVASRRFHGALYALMFLLLMGVGVSTSSSQTYDPLSAQSADAAGSDESKAQVAIPPEVREVLGDAQLQGQERFRWFGFSVYDIRLWVKAPLNIEAWAGRPFALELTYARSLKGQAIAEKSLDEMQAQESIDAQRQASWLSFMQSAFPNVEEGDRLTGIYRPDGGAAFYFNGRETASTDDADFARLFFGIWLSPDTSEPALRRALFGMKE</sequence>
<dbReference type="RefSeq" id="WP_119441500.1">
    <property type="nucleotide sequence ID" value="NZ_CP170494.1"/>
</dbReference>
<dbReference type="EMBL" id="NQOU01000002">
    <property type="protein sequence ID" value="RII83095.1"/>
    <property type="molecule type" value="Genomic_DNA"/>
</dbReference>
<dbReference type="InterPro" id="IPR016087">
    <property type="entry name" value="Chalcone_isomerase"/>
</dbReference>
<gene>
    <name evidence="2" type="ORF">CJO09_05640</name>
</gene>